<dbReference type="EnsemblMetazoa" id="XM_031922977">
    <property type="protein sequence ID" value="XP_031778837"/>
    <property type="gene ID" value="LOC100117008"/>
</dbReference>
<dbReference type="SMART" id="SM00644">
    <property type="entry name" value="Ami_2"/>
    <property type="match status" value="1"/>
</dbReference>
<reference evidence="11" key="1">
    <citation type="submission" date="2021-01" db="UniProtKB">
        <authorList>
            <consortium name="EnsemblMetazoa"/>
        </authorList>
    </citation>
    <scope>IDENTIFICATION</scope>
</reference>
<evidence type="ECO:0000313" key="11">
    <source>
        <dbReference type="EnsemblMetazoa" id="XP_031778837"/>
    </source>
</evidence>
<keyword evidence="2 6" id="KW-0399">Innate immunity</keyword>
<keyword evidence="3 8" id="KW-0732">Signal</keyword>
<dbReference type="Proteomes" id="UP000002358">
    <property type="component" value="Chromosome 2"/>
</dbReference>
<evidence type="ECO:0000313" key="12">
    <source>
        <dbReference type="Proteomes" id="UP000002358"/>
    </source>
</evidence>
<evidence type="ECO:0000256" key="6">
    <source>
        <dbReference type="PIRNR" id="PIRNR037945"/>
    </source>
</evidence>
<evidence type="ECO:0000256" key="1">
    <source>
        <dbReference type="ARBA" id="ARBA00007553"/>
    </source>
</evidence>
<feature type="domain" description="N-acetylmuramoyl-L-alanine amidase" evidence="9">
    <location>
        <begin position="46"/>
        <end position="193"/>
    </location>
</feature>
<feature type="disulfide bond" evidence="7">
    <location>
        <begin position="32"/>
        <end position="167"/>
    </location>
</feature>
<dbReference type="SUPFAM" id="SSF55846">
    <property type="entry name" value="N-acetylmuramoyl-L-alanine amidase-like"/>
    <property type="match status" value="1"/>
</dbReference>
<dbReference type="InterPro" id="IPR002502">
    <property type="entry name" value="Amidase_domain"/>
</dbReference>
<evidence type="ECO:0000256" key="8">
    <source>
        <dbReference type="SAM" id="SignalP"/>
    </source>
</evidence>
<dbReference type="PANTHER" id="PTHR11022:SF74">
    <property type="entry name" value="PEPTIDOGLYCAN-RECOGNITION PROTEIN SA"/>
    <property type="match status" value="1"/>
</dbReference>
<evidence type="ECO:0000259" key="10">
    <source>
        <dbReference type="SMART" id="SM00701"/>
    </source>
</evidence>
<feature type="signal peptide" evidence="8">
    <location>
        <begin position="1"/>
        <end position="26"/>
    </location>
</feature>
<dbReference type="GO" id="GO:0045087">
    <property type="term" value="P:innate immune response"/>
    <property type="evidence" value="ECO:0007669"/>
    <property type="project" value="UniProtKB-KW"/>
</dbReference>
<gene>
    <name evidence="11" type="primary">100117008</name>
</gene>
<dbReference type="InterPro" id="IPR017331">
    <property type="entry name" value="Peptidoglycan_recognition"/>
</dbReference>
<dbReference type="FunFam" id="3.40.80.10:FF:000001">
    <property type="entry name" value="Peptidoglycan recognition protein 1"/>
    <property type="match status" value="1"/>
</dbReference>
<dbReference type="SMART" id="SM00701">
    <property type="entry name" value="PGRP"/>
    <property type="match status" value="1"/>
</dbReference>
<dbReference type="InterPro" id="IPR015510">
    <property type="entry name" value="PGRP"/>
</dbReference>
<evidence type="ECO:0000256" key="2">
    <source>
        <dbReference type="ARBA" id="ARBA00022588"/>
    </source>
</evidence>
<feature type="disulfide bond" evidence="7">
    <location>
        <begin position="69"/>
        <end position="75"/>
    </location>
</feature>
<evidence type="ECO:0000256" key="5">
    <source>
        <dbReference type="ARBA" id="ARBA00023157"/>
    </source>
</evidence>
<dbReference type="FunCoup" id="A0A7M7Q2G1">
    <property type="interactions" value="52"/>
</dbReference>
<accession>A0A7M7Q2G1</accession>
<keyword evidence="12" id="KW-1185">Reference proteome</keyword>
<evidence type="ECO:0000256" key="7">
    <source>
        <dbReference type="PIRSR" id="PIRSR037945-1"/>
    </source>
</evidence>
<protein>
    <recommendedName>
        <fullName evidence="6">Peptidoglycan-recognition protein</fullName>
    </recommendedName>
</protein>
<sequence length="211" mass="23823">MTLMWASSKIYLVAALCFSLFNFSNAVSFTDCPNIIERSQWGAKRWKEVNYLVTPLLYVIIHHTATPECNSFSSCADIVKNIQKYHMNDLKWFDIGHSFMIGGDGNVYEGTGWSMEGAHTYGYNKKSISIAFIGNYQHSYRNSTVEINIEKIPTEASLIAARDLIECGKSQGYLRQNVKVIGARQVTSTLSPGDQLYARVQTWPEWTAIAK</sequence>
<dbReference type="InParanoid" id="A0A7M7Q2G1"/>
<feature type="chain" id="PRO_5029579505" description="Peptidoglycan-recognition protein" evidence="8">
    <location>
        <begin position="27"/>
        <end position="211"/>
    </location>
</feature>
<dbReference type="PANTHER" id="PTHR11022">
    <property type="entry name" value="PEPTIDOGLYCAN RECOGNITION PROTEIN"/>
    <property type="match status" value="1"/>
</dbReference>
<dbReference type="SMR" id="A0A7M7Q2G1"/>
<dbReference type="Gene3D" id="3.40.80.10">
    <property type="entry name" value="Peptidoglycan recognition protein-like"/>
    <property type="match status" value="1"/>
</dbReference>
<dbReference type="InterPro" id="IPR036505">
    <property type="entry name" value="Amidase/PGRP_sf"/>
</dbReference>
<comment type="similarity">
    <text evidence="1 6">Belongs to the N-acetylmuramoyl-L-alanine amidase 2 family.</text>
</comment>
<dbReference type="OrthoDB" id="10001926at2759"/>
<feature type="domain" description="Peptidoglycan recognition protein family" evidence="10">
    <location>
        <begin position="33"/>
        <end position="187"/>
    </location>
</feature>
<dbReference type="GO" id="GO:0042834">
    <property type="term" value="F:peptidoglycan binding"/>
    <property type="evidence" value="ECO:0007669"/>
    <property type="project" value="InterPro"/>
</dbReference>
<keyword evidence="4 6" id="KW-0391">Immunity</keyword>
<evidence type="ECO:0000259" key="9">
    <source>
        <dbReference type="SMART" id="SM00644"/>
    </source>
</evidence>
<dbReference type="GO" id="GO:0009253">
    <property type="term" value="P:peptidoglycan catabolic process"/>
    <property type="evidence" value="ECO:0007669"/>
    <property type="project" value="InterPro"/>
</dbReference>
<name>A0A7M7Q2G1_NASVI</name>
<dbReference type="AlphaFoldDB" id="A0A7M7Q2G1"/>
<dbReference type="CDD" id="cd06583">
    <property type="entry name" value="PGRP"/>
    <property type="match status" value="1"/>
</dbReference>
<evidence type="ECO:0000256" key="4">
    <source>
        <dbReference type="ARBA" id="ARBA00022859"/>
    </source>
</evidence>
<dbReference type="InterPro" id="IPR006619">
    <property type="entry name" value="PGRP_domain_met/bac"/>
</dbReference>
<dbReference type="GO" id="GO:0008745">
    <property type="term" value="F:N-acetylmuramoyl-L-alanine amidase activity"/>
    <property type="evidence" value="ECO:0007669"/>
    <property type="project" value="InterPro"/>
</dbReference>
<organism evidence="11 12">
    <name type="scientific">Nasonia vitripennis</name>
    <name type="common">Parasitic wasp</name>
    <dbReference type="NCBI Taxonomy" id="7425"/>
    <lineage>
        <taxon>Eukaryota</taxon>
        <taxon>Metazoa</taxon>
        <taxon>Ecdysozoa</taxon>
        <taxon>Arthropoda</taxon>
        <taxon>Hexapoda</taxon>
        <taxon>Insecta</taxon>
        <taxon>Pterygota</taxon>
        <taxon>Neoptera</taxon>
        <taxon>Endopterygota</taxon>
        <taxon>Hymenoptera</taxon>
        <taxon>Apocrita</taxon>
        <taxon>Proctotrupomorpha</taxon>
        <taxon>Chalcidoidea</taxon>
        <taxon>Pteromalidae</taxon>
        <taxon>Pteromalinae</taxon>
        <taxon>Nasonia</taxon>
    </lineage>
</organism>
<dbReference type="Pfam" id="PF01510">
    <property type="entry name" value="Amidase_2"/>
    <property type="match status" value="1"/>
</dbReference>
<proteinExistence type="inferred from homology"/>
<dbReference type="GO" id="GO:0008270">
    <property type="term" value="F:zinc ion binding"/>
    <property type="evidence" value="ECO:0007669"/>
    <property type="project" value="InterPro"/>
</dbReference>
<evidence type="ECO:0000256" key="3">
    <source>
        <dbReference type="ARBA" id="ARBA00022729"/>
    </source>
</evidence>
<keyword evidence="5 7" id="KW-1015">Disulfide bond</keyword>
<dbReference type="PIRSF" id="PIRSF037945">
    <property type="entry name" value="PGRPs"/>
    <property type="match status" value="1"/>
</dbReference>